<gene>
    <name evidence="1" type="ORF">YH65_09905</name>
</gene>
<organism evidence="1 2">
    <name type="scientific">Sulfurovum lithotrophicum</name>
    <dbReference type="NCBI Taxonomy" id="206403"/>
    <lineage>
        <taxon>Bacteria</taxon>
        <taxon>Pseudomonadati</taxon>
        <taxon>Campylobacterota</taxon>
        <taxon>Epsilonproteobacteria</taxon>
        <taxon>Campylobacterales</taxon>
        <taxon>Sulfurovaceae</taxon>
        <taxon>Sulfurovum</taxon>
    </lineage>
</organism>
<sequence>MFTITVEKECGCFQKSDFTNNISFDNKDDALIEAMDMVKHMNEEFCNKHNFRLEEDGQHFDIFVADTPKAHSGCCGGGHCG</sequence>
<dbReference type="EMBL" id="CP011308">
    <property type="protein sequence ID" value="AKF25660.1"/>
    <property type="molecule type" value="Genomic_DNA"/>
</dbReference>
<evidence type="ECO:0000313" key="2">
    <source>
        <dbReference type="Proteomes" id="UP000034444"/>
    </source>
</evidence>
<keyword evidence="2" id="KW-1185">Reference proteome</keyword>
<protein>
    <submittedName>
        <fullName evidence="1">Uncharacterized protein</fullName>
    </submittedName>
</protein>
<dbReference type="AlphaFoldDB" id="A0A7U4M2I0"/>
<dbReference type="RefSeq" id="WP_046551724.1">
    <property type="nucleotide sequence ID" value="NZ_CP011308.1"/>
</dbReference>
<dbReference type="KEGG" id="slh:YH65_09905"/>
<dbReference type="Proteomes" id="UP000034444">
    <property type="component" value="Chromosome"/>
</dbReference>
<reference evidence="2" key="2">
    <citation type="journal article" date="2017" name="Stand. Genomic Sci.">
        <title>Complete genome sequence of the sulfur-oxidizing chemolithoautotrophic Sulfurovum lithotrophicum 42BKTT.</title>
        <authorList>
            <person name="Jeon W."/>
            <person name="Priscilla L."/>
            <person name="Park G."/>
            <person name="Lee H."/>
            <person name="Lee N."/>
            <person name="Lee D."/>
            <person name="Kwon H."/>
            <person name="Ahn I."/>
            <person name="Lee C."/>
            <person name="Lee H."/>
            <person name="Ahn J."/>
        </authorList>
    </citation>
    <scope>NUCLEOTIDE SEQUENCE [LARGE SCALE GENOMIC DNA]</scope>
    <source>
        <strain evidence="2">ATCC BAA-797 / 42BKT</strain>
    </source>
</reference>
<evidence type="ECO:0000313" key="1">
    <source>
        <dbReference type="EMBL" id="AKF25660.1"/>
    </source>
</evidence>
<accession>A0A7U4M2I0</accession>
<name>A0A7U4M2I0_9BACT</name>
<proteinExistence type="predicted"/>
<reference evidence="1 2" key="1">
    <citation type="submission" date="2015-04" db="EMBL/GenBank/DDBJ databases">
        <title>Complete genome sequence of Sulfurovum lithotrophicum ATCC BAA-797T.</title>
        <authorList>
            <person name="Ahn J."/>
            <person name="Park G."/>
            <person name="Jeon W."/>
            <person name="Jang Y."/>
            <person name="Jang M."/>
            <person name="Lee H."/>
            <person name="Lee H."/>
        </authorList>
    </citation>
    <scope>NUCLEOTIDE SEQUENCE [LARGE SCALE GENOMIC DNA]</scope>
    <source>
        <strain evidence="2">ATCC BAA-797 / 42BKT</strain>
    </source>
</reference>
<dbReference type="OrthoDB" id="5344242at2"/>